<evidence type="ECO:0000313" key="4">
    <source>
        <dbReference type="Proteomes" id="UP000038647"/>
    </source>
</evidence>
<sequence>MYQVNFIPWRAERQRARFRFWRNTGLCHLGLVVIGFVVMSMQLRGERILLQGNLVVLSQQQAVLSQRHQVIQQEIARLAEMKQRFQLYQQARQPARHYFRLLQHLSEHIPDSCWLEALIPQGNILAFTVISRDYIAIDTFLRMLYRQPLLEKVRLEGITQRDDGNFRFVVRANWQPGSGVK</sequence>
<name>A0A0T9T1N3_YERAL</name>
<dbReference type="InterPro" id="IPR007813">
    <property type="entry name" value="PilN"/>
</dbReference>
<dbReference type="STRING" id="1453495.AT01_2696"/>
<dbReference type="Proteomes" id="UP000041595">
    <property type="component" value="Unassembled WGS sequence"/>
</dbReference>
<feature type="transmembrane region" description="Helical" evidence="1">
    <location>
        <begin position="20"/>
        <end position="41"/>
    </location>
</feature>
<reference evidence="2 5" key="1">
    <citation type="submission" date="2015-03" db="EMBL/GenBank/DDBJ databases">
        <authorList>
            <person name="Murphy D."/>
        </authorList>
    </citation>
    <scope>NUCLEOTIDE SEQUENCE [LARGE SCALE GENOMIC DNA]</scope>
    <source>
        <strain evidence="2 5">IP06005</strain>
    </source>
</reference>
<keyword evidence="1" id="KW-0812">Transmembrane</keyword>
<reference evidence="3 4" key="2">
    <citation type="submission" date="2015-03" db="EMBL/GenBank/DDBJ databases">
        <authorList>
            <consortium name="Pathogen Informatics"/>
            <person name="Murphy D."/>
        </authorList>
    </citation>
    <scope>NUCLEOTIDE SEQUENCE [LARGE SCALE GENOMIC DNA]</scope>
    <source>
        <strain evidence="3 4">IP08791</strain>
    </source>
</reference>
<organism evidence="2 5">
    <name type="scientific">Yersinia aldovae</name>
    <dbReference type="NCBI Taxonomy" id="29483"/>
    <lineage>
        <taxon>Bacteria</taxon>
        <taxon>Pseudomonadati</taxon>
        <taxon>Pseudomonadota</taxon>
        <taxon>Gammaproteobacteria</taxon>
        <taxon>Enterobacterales</taxon>
        <taxon>Yersiniaceae</taxon>
        <taxon>Yersinia</taxon>
    </lineage>
</organism>
<accession>A0A0T9T1N3</accession>
<dbReference type="PANTHER" id="PTHR40278:SF1">
    <property type="entry name" value="DNA UTILIZATION PROTEIN HOFN"/>
    <property type="match status" value="1"/>
</dbReference>
<dbReference type="OrthoDB" id="6455710at2"/>
<dbReference type="RefSeq" id="WP_042839624.1">
    <property type="nucleotide sequence ID" value="NZ_CABHQC010000256.1"/>
</dbReference>
<dbReference type="AlphaFoldDB" id="A0A0T9T1N3"/>
<gene>
    <name evidence="2" type="ORF">ERS137965_00442</name>
    <name evidence="3" type="ORF">ERS137966_00590</name>
</gene>
<keyword evidence="1" id="KW-1133">Transmembrane helix</keyword>
<keyword evidence="1" id="KW-0472">Membrane</keyword>
<protein>
    <submittedName>
        <fullName evidence="2">Type IV pilus biogenesis protein PilN</fullName>
    </submittedName>
</protein>
<evidence type="ECO:0000313" key="2">
    <source>
        <dbReference type="EMBL" id="CNK56331.1"/>
    </source>
</evidence>
<dbReference type="Proteomes" id="UP000038647">
    <property type="component" value="Unassembled WGS sequence"/>
</dbReference>
<evidence type="ECO:0000313" key="5">
    <source>
        <dbReference type="Proteomes" id="UP000041595"/>
    </source>
</evidence>
<dbReference type="EMBL" id="CQEH01000002">
    <property type="protein sequence ID" value="CNK56362.1"/>
    <property type="molecule type" value="Genomic_DNA"/>
</dbReference>
<dbReference type="InterPro" id="IPR052534">
    <property type="entry name" value="Extracell_DNA_Util/SecSys_Comp"/>
</dbReference>
<dbReference type="PANTHER" id="PTHR40278">
    <property type="entry name" value="DNA UTILIZATION PROTEIN HOFN"/>
    <property type="match status" value="1"/>
</dbReference>
<evidence type="ECO:0000313" key="3">
    <source>
        <dbReference type="EMBL" id="CNK56362.1"/>
    </source>
</evidence>
<proteinExistence type="predicted"/>
<keyword evidence="4" id="KW-1185">Reference proteome</keyword>
<dbReference type="Pfam" id="PF05137">
    <property type="entry name" value="PilN"/>
    <property type="match status" value="1"/>
</dbReference>
<dbReference type="EMBL" id="CQEJ01000002">
    <property type="protein sequence ID" value="CNK56331.1"/>
    <property type="molecule type" value="Genomic_DNA"/>
</dbReference>
<evidence type="ECO:0000256" key="1">
    <source>
        <dbReference type="SAM" id="Phobius"/>
    </source>
</evidence>